<comment type="caution">
    <text evidence="1">The sequence shown here is derived from an EMBL/GenBank/DDBJ whole genome shotgun (WGS) entry which is preliminary data.</text>
</comment>
<organism evidence="1 2">
    <name type="scientific">Seiridium cardinale</name>
    <dbReference type="NCBI Taxonomy" id="138064"/>
    <lineage>
        <taxon>Eukaryota</taxon>
        <taxon>Fungi</taxon>
        <taxon>Dikarya</taxon>
        <taxon>Ascomycota</taxon>
        <taxon>Pezizomycotina</taxon>
        <taxon>Sordariomycetes</taxon>
        <taxon>Xylariomycetidae</taxon>
        <taxon>Amphisphaeriales</taxon>
        <taxon>Sporocadaceae</taxon>
        <taxon>Seiridium</taxon>
    </lineage>
</organism>
<dbReference type="EMBL" id="JARVKM010000019">
    <property type="protein sequence ID" value="KAK9777817.1"/>
    <property type="molecule type" value="Genomic_DNA"/>
</dbReference>
<keyword evidence="2" id="KW-1185">Reference proteome</keyword>
<gene>
    <name evidence="1" type="ORF">SCAR479_05500</name>
</gene>
<sequence length="143" mass="14929">MACSLPLTSSLSPCQHTGTASADVPWSLARNNHLSITPSTFFSDNGPQSSHWPGMHTIHDLALSNADYSVFTPLFGDDSNPAWDGVDVTAWSGSVHNSAPVPGLLTVAHWITAGSYSIGGCPNTVVDKSCAARTGTQCVDTVT</sequence>
<evidence type="ECO:0000313" key="1">
    <source>
        <dbReference type="EMBL" id="KAK9777817.1"/>
    </source>
</evidence>
<evidence type="ECO:0000313" key="2">
    <source>
        <dbReference type="Proteomes" id="UP001465668"/>
    </source>
</evidence>
<protein>
    <submittedName>
        <fullName evidence="1">Uncharacterized protein</fullName>
    </submittedName>
</protein>
<reference evidence="1 2" key="1">
    <citation type="submission" date="2024-02" db="EMBL/GenBank/DDBJ databases">
        <title>First draft genome assembly of two strains of Seiridium cardinale.</title>
        <authorList>
            <person name="Emiliani G."/>
            <person name="Scali E."/>
        </authorList>
    </citation>
    <scope>NUCLEOTIDE SEQUENCE [LARGE SCALE GENOMIC DNA]</scope>
    <source>
        <strain evidence="1 2">BM-138-000479</strain>
    </source>
</reference>
<name>A0ABR2XVT5_9PEZI</name>
<dbReference type="Proteomes" id="UP001465668">
    <property type="component" value="Unassembled WGS sequence"/>
</dbReference>
<accession>A0ABR2XVT5</accession>
<proteinExistence type="predicted"/>